<organism evidence="1 2">
    <name type="scientific">Rhamnusium bicolor</name>
    <dbReference type="NCBI Taxonomy" id="1586634"/>
    <lineage>
        <taxon>Eukaryota</taxon>
        <taxon>Metazoa</taxon>
        <taxon>Ecdysozoa</taxon>
        <taxon>Arthropoda</taxon>
        <taxon>Hexapoda</taxon>
        <taxon>Insecta</taxon>
        <taxon>Pterygota</taxon>
        <taxon>Neoptera</taxon>
        <taxon>Endopterygota</taxon>
        <taxon>Coleoptera</taxon>
        <taxon>Polyphaga</taxon>
        <taxon>Cucujiformia</taxon>
        <taxon>Chrysomeloidea</taxon>
        <taxon>Cerambycidae</taxon>
        <taxon>Lepturinae</taxon>
        <taxon>Rhagiini</taxon>
        <taxon>Rhamnusium</taxon>
    </lineage>
</organism>
<dbReference type="Proteomes" id="UP001162156">
    <property type="component" value="Unassembled WGS sequence"/>
</dbReference>
<accession>A0AAV8XMV5</accession>
<name>A0AAV8XMV5_9CUCU</name>
<evidence type="ECO:0000313" key="1">
    <source>
        <dbReference type="EMBL" id="KAJ8939795.1"/>
    </source>
</evidence>
<protein>
    <submittedName>
        <fullName evidence="1">Uncharacterized protein</fullName>
    </submittedName>
</protein>
<dbReference type="AlphaFoldDB" id="A0AAV8XMV5"/>
<dbReference type="EMBL" id="JANEYF010003049">
    <property type="protein sequence ID" value="KAJ8939795.1"/>
    <property type="molecule type" value="Genomic_DNA"/>
</dbReference>
<sequence length="62" mass="7148">MLIFLTCLPNLSKVENYVDEADVFYETPNQWLMQNYPPNGTLPSHIISYDVMVPSITDILSR</sequence>
<evidence type="ECO:0000313" key="2">
    <source>
        <dbReference type="Proteomes" id="UP001162156"/>
    </source>
</evidence>
<comment type="caution">
    <text evidence="1">The sequence shown here is derived from an EMBL/GenBank/DDBJ whole genome shotgun (WGS) entry which is preliminary data.</text>
</comment>
<keyword evidence="2" id="KW-1185">Reference proteome</keyword>
<gene>
    <name evidence="1" type="ORF">NQ314_010999</name>
</gene>
<proteinExistence type="predicted"/>
<reference evidence="1" key="1">
    <citation type="journal article" date="2023" name="Insect Mol. Biol.">
        <title>Genome sequencing provides insights into the evolution of gene families encoding plant cell wall-degrading enzymes in longhorned beetles.</title>
        <authorList>
            <person name="Shin N.R."/>
            <person name="Okamura Y."/>
            <person name="Kirsch R."/>
            <person name="Pauchet Y."/>
        </authorList>
    </citation>
    <scope>NUCLEOTIDE SEQUENCE</scope>
    <source>
        <strain evidence="1">RBIC_L_NR</strain>
    </source>
</reference>